<proteinExistence type="predicted"/>
<dbReference type="AlphaFoldDB" id="A0A395LGU0"/>
<dbReference type="InterPro" id="IPR007655">
    <property type="entry name" value="Slam_C"/>
</dbReference>
<dbReference type="SUPFAM" id="SSF48452">
    <property type="entry name" value="TPR-like"/>
    <property type="match status" value="1"/>
</dbReference>
<organism evidence="2 3">
    <name type="scientific">Alteriqipengyuania lutimaris</name>
    <dbReference type="NCBI Taxonomy" id="1538146"/>
    <lineage>
        <taxon>Bacteria</taxon>
        <taxon>Pseudomonadati</taxon>
        <taxon>Pseudomonadota</taxon>
        <taxon>Alphaproteobacteria</taxon>
        <taxon>Sphingomonadales</taxon>
        <taxon>Erythrobacteraceae</taxon>
        <taxon>Alteriqipengyuania</taxon>
    </lineage>
</organism>
<sequence length="434" mass="47736">MLAWPAIVSAQSTSEPGDSRHARVLSPAELFALADDARERGQFKAAENAYRALAQHPQIDLRTEARFRLALMLADDLSRPTDAAVLLRMILDEQPDAARVRVELARMQVMLGNYEAAGRELRAAQAAGVPAEVDRLLRFYTLALESRKPFGANLQVGFAPDSNINRATSEDTLSTIIGDFDLSEDARATSGIGAFARAQGYYRQAAGSRLDILYRLNGQARVYEDGAFNDYALSVQAGPQMRSGSDEITLSAIASQRWFGGKPFLSSYGASMNYRHPMDARTRLTVDLAGNVVDDRLNDLRDNDRVNLAVGVDRAFSARSGGGLRVAADRQMARDPGYSHASGEVQAYLFRELGSVTVVLDSSYSHLEADRRLFLYPRRRIDDRFELGIAGTFRALRVGQFAPTIGVDWEKNTSTVGIYDYQRLSAEVGMSAAF</sequence>
<evidence type="ECO:0000313" key="3">
    <source>
        <dbReference type="Proteomes" id="UP000254101"/>
    </source>
</evidence>
<dbReference type="OrthoDB" id="6116449at2"/>
<dbReference type="EMBL" id="QRBB01000002">
    <property type="protein sequence ID" value="RDS76012.1"/>
    <property type="molecule type" value="Genomic_DNA"/>
</dbReference>
<evidence type="ECO:0000259" key="1">
    <source>
        <dbReference type="Pfam" id="PF04575"/>
    </source>
</evidence>
<accession>A0A395LGU0</accession>
<protein>
    <submittedName>
        <fullName evidence="2">DUF560 domain-containing protein</fullName>
    </submittedName>
</protein>
<dbReference type="Pfam" id="PF04575">
    <property type="entry name" value="SlipAM"/>
    <property type="match status" value="1"/>
</dbReference>
<feature type="domain" description="Surface lipoprotein assembly modifier C-terminal" evidence="1">
    <location>
        <begin position="153"/>
        <end position="433"/>
    </location>
</feature>
<keyword evidence="3" id="KW-1185">Reference proteome</keyword>
<comment type="caution">
    <text evidence="2">The sequence shown here is derived from an EMBL/GenBank/DDBJ whole genome shotgun (WGS) entry which is preliminary data.</text>
</comment>
<dbReference type="Gene3D" id="1.25.40.10">
    <property type="entry name" value="Tetratricopeptide repeat domain"/>
    <property type="match status" value="1"/>
</dbReference>
<dbReference type="Pfam" id="PF14559">
    <property type="entry name" value="TPR_19"/>
    <property type="match status" value="1"/>
</dbReference>
<dbReference type="InterPro" id="IPR011990">
    <property type="entry name" value="TPR-like_helical_dom_sf"/>
</dbReference>
<gene>
    <name evidence="2" type="ORF">DL238_15200</name>
</gene>
<name>A0A395LGU0_9SPHN</name>
<reference evidence="2 3" key="1">
    <citation type="submission" date="2018-07" db="EMBL/GenBank/DDBJ databases">
        <title>Erythrobacter nanhaiensis sp. nov., a novel member of the genus Erythrobacter isolated from the South China Sea.</title>
        <authorList>
            <person name="Chen X."/>
            <person name="Liu J."/>
        </authorList>
    </citation>
    <scope>NUCLEOTIDE SEQUENCE [LARGE SCALE GENOMIC DNA]</scope>
    <source>
        <strain evidence="2 3">S-5</strain>
    </source>
</reference>
<evidence type="ECO:0000313" key="2">
    <source>
        <dbReference type="EMBL" id="RDS76012.1"/>
    </source>
</evidence>
<dbReference type="Proteomes" id="UP000254101">
    <property type="component" value="Unassembled WGS sequence"/>
</dbReference>